<evidence type="ECO:0000256" key="2">
    <source>
        <dbReference type="ARBA" id="ARBA00009840"/>
    </source>
</evidence>
<sequence>MIILSIVLGGIIGALSAAFVLNGKRKSIEARCLLAEQQLDQERASSQALHAQLETAEVARGKLNEQLMQLKVELERTATRLEAEQQQNAREMQLRREQFEQQLKTVQEQFSNLATKVLHQASDQLKSSNTESMSNLTAPLKQNIEQLQQAIQHTNSETAKSTASLSQQLREMSEQTQKIDATATRLTNVIRGGNKAQGNWGERMLTEILDLQGFRCGVDYDVQQVITDEKGNIIENDDSGKRMIPDVVLHYPNNEDVVIDSKMSIDAYYQYVNTEDETLRRKFADDLVRSLRTQVTTLARKDYSRYIKKPRRAIDFVIMFVPNEGALQLALLHDPKLWGEAFDRQVFITSQQNLLAILKMIQIAWRHYAQTENQKRVFDMAEEMLKRVGDFVKRFDKVGKDIETLHRDYDDAYNKAYTGRQSIVQKANELKELGVKESANQPIPPTETELSIDRATEL</sequence>
<dbReference type="PANTHER" id="PTHR30563:SF0">
    <property type="entry name" value="DNA RECOMBINATION PROTEIN RMUC"/>
    <property type="match status" value="1"/>
</dbReference>
<evidence type="ECO:0000313" key="8">
    <source>
        <dbReference type="Proteomes" id="UP000056252"/>
    </source>
</evidence>
<dbReference type="EMBL" id="CP013195">
    <property type="protein sequence ID" value="ALO49212.1"/>
    <property type="molecule type" value="Genomic_DNA"/>
</dbReference>
<accession>A0A0S2KLP9</accession>
<dbReference type="Pfam" id="PF02646">
    <property type="entry name" value="RmuC"/>
    <property type="match status" value="1"/>
</dbReference>
<evidence type="ECO:0000256" key="6">
    <source>
        <dbReference type="SAM" id="MobiDB-lite"/>
    </source>
</evidence>
<dbReference type="KEGG" id="peo:AS203_09035"/>
<comment type="function">
    <text evidence="1">Involved in DNA recombination.</text>
</comment>
<dbReference type="GO" id="GO:0006310">
    <property type="term" value="P:DNA recombination"/>
    <property type="evidence" value="ECO:0007669"/>
    <property type="project" value="UniProtKB-KW"/>
</dbReference>
<feature type="coiled-coil region" evidence="5">
    <location>
        <begin position="53"/>
        <end position="116"/>
    </location>
</feature>
<evidence type="ECO:0000313" key="7">
    <source>
        <dbReference type="EMBL" id="ALO49212.1"/>
    </source>
</evidence>
<evidence type="ECO:0000256" key="3">
    <source>
        <dbReference type="ARBA" id="ARBA00023054"/>
    </source>
</evidence>
<evidence type="ECO:0000256" key="5">
    <source>
        <dbReference type="SAM" id="Coils"/>
    </source>
</evidence>
<name>A0A0S2KLP9_9BACT</name>
<protein>
    <submittedName>
        <fullName evidence="7">Recombinase RmuC</fullName>
    </submittedName>
</protein>
<comment type="similarity">
    <text evidence="2">Belongs to the RmuC family.</text>
</comment>
<keyword evidence="3 5" id="KW-0175">Coiled coil</keyword>
<organism evidence="7 8">
    <name type="scientific">Hoylesella enoeca</name>
    <dbReference type="NCBI Taxonomy" id="76123"/>
    <lineage>
        <taxon>Bacteria</taxon>
        <taxon>Pseudomonadati</taxon>
        <taxon>Bacteroidota</taxon>
        <taxon>Bacteroidia</taxon>
        <taxon>Bacteroidales</taxon>
        <taxon>Prevotellaceae</taxon>
        <taxon>Hoylesella</taxon>
    </lineage>
</organism>
<dbReference type="PANTHER" id="PTHR30563">
    <property type="entry name" value="DNA RECOMBINATION PROTEIN RMUC"/>
    <property type="match status" value="1"/>
</dbReference>
<reference evidence="8" key="1">
    <citation type="submission" date="2015-11" db="EMBL/GenBank/DDBJ databases">
        <authorList>
            <person name="Holder M.E."/>
            <person name="Ajami N.J."/>
            <person name="Petrosino J.F."/>
        </authorList>
    </citation>
    <scope>NUCLEOTIDE SEQUENCE [LARGE SCALE GENOMIC DNA]</scope>
    <source>
        <strain evidence="8">F0113</strain>
    </source>
</reference>
<dbReference type="eggNOG" id="COG1322">
    <property type="taxonomic scope" value="Bacteria"/>
</dbReference>
<dbReference type="RefSeq" id="WP_060544393.1">
    <property type="nucleotide sequence ID" value="NZ_CP013195.1"/>
</dbReference>
<dbReference type="OrthoDB" id="370725at2"/>
<dbReference type="Proteomes" id="UP000056252">
    <property type="component" value="Chromosome"/>
</dbReference>
<feature type="region of interest" description="Disordered" evidence="6">
    <location>
        <begin position="435"/>
        <end position="458"/>
    </location>
</feature>
<gene>
    <name evidence="7" type="ORF">AS203_09035</name>
</gene>
<proteinExistence type="inferred from homology"/>
<keyword evidence="8" id="KW-1185">Reference proteome</keyword>
<evidence type="ECO:0000256" key="1">
    <source>
        <dbReference type="ARBA" id="ARBA00003416"/>
    </source>
</evidence>
<dbReference type="STRING" id="76123.AS203_09035"/>
<dbReference type="AlphaFoldDB" id="A0A0S2KLP9"/>
<evidence type="ECO:0000256" key="4">
    <source>
        <dbReference type="ARBA" id="ARBA00023172"/>
    </source>
</evidence>
<keyword evidence="4" id="KW-0233">DNA recombination</keyword>
<dbReference type="InterPro" id="IPR003798">
    <property type="entry name" value="DNA_recombination_RmuC"/>
</dbReference>